<evidence type="ECO:0000256" key="6">
    <source>
        <dbReference type="SAM" id="MobiDB-lite"/>
    </source>
</evidence>
<evidence type="ECO:0000256" key="3">
    <source>
        <dbReference type="ARBA" id="ARBA00022989"/>
    </source>
</evidence>
<dbReference type="KEGG" id="zmk:HG535_0F01350"/>
<organism evidence="7 8">
    <name type="scientific">Zygotorulaspora mrakii</name>
    <name type="common">Zygosaccharomyces mrakii</name>
    <dbReference type="NCBI Taxonomy" id="42260"/>
    <lineage>
        <taxon>Eukaryota</taxon>
        <taxon>Fungi</taxon>
        <taxon>Dikarya</taxon>
        <taxon>Ascomycota</taxon>
        <taxon>Saccharomycotina</taxon>
        <taxon>Saccharomycetes</taxon>
        <taxon>Saccharomycetales</taxon>
        <taxon>Saccharomycetaceae</taxon>
        <taxon>Zygotorulaspora</taxon>
    </lineage>
</organism>
<feature type="region of interest" description="Disordered" evidence="6">
    <location>
        <begin position="347"/>
        <end position="367"/>
    </location>
</feature>
<dbReference type="PANTHER" id="PTHR12483">
    <property type="entry name" value="SOLUTE CARRIER FAMILY 31 COPPER TRANSPORTERS"/>
    <property type="match status" value="1"/>
</dbReference>
<protein>
    <recommendedName>
        <fullName evidence="5">Copper transport protein</fullName>
    </recommendedName>
</protein>
<keyword evidence="5" id="KW-0813">Transport</keyword>
<keyword evidence="5" id="KW-0187">Copper transport</keyword>
<keyword evidence="8" id="KW-1185">Reference proteome</keyword>
<keyword evidence="5" id="KW-0186">Copper</keyword>
<dbReference type="GO" id="GO:0005886">
    <property type="term" value="C:plasma membrane"/>
    <property type="evidence" value="ECO:0007669"/>
    <property type="project" value="TreeGrafter"/>
</dbReference>
<dbReference type="PANTHER" id="PTHR12483:SF27">
    <property type="entry name" value="COPPER TRANSPORT PROTEIN CTR1"/>
    <property type="match status" value="1"/>
</dbReference>
<dbReference type="OrthoDB" id="73901at2759"/>
<dbReference type="AlphaFoldDB" id="A0A7H9B5I8"/>
<evidence type="ECO:0000256" key="1">
    <source>
        <dbReference type="ARBA" id="ARBA00004141"/>
    </source>
</evidence>
<keyword evidence="3 5" id="KW-1133">Transmembrane helix</keyword>
<gene>
    <name evidence="7" type="ORF">HG535_0F01350</name>
</gene>
<keyword evidence="5" id="KW-0406">Ion transport</keyword>
<evidence type="ECO:0000256" key="2">
    <source>
        <dbReference type="ARBA" id="ARBA00022692"/>
    </source>
</evidence>
<comment type="similarity">
    <text evidence="5">Belongs to the copper transporter (Ctr) (TC 1.A.56) family. SLC31A subfamily.</text>
</comment>
<feature type="transmembrane region" description="Helical" evidence="5">
    <location>
        <begin position="226"/>
        <end position="244"/>
    </location>
</feature>
<sequence length="367" mass="40053">MSMSMSMSVSMSMSSSSAALNTMSGSMSMISSSTQGSTTMSMSDMSMSSSMVMPTSTVAAASSSSMSSSMDMSGMSMAASSTSGSMAAGMQMGTSTSSSSMSTNTASANDMGGMNMGMNSYLTPRYMNYPVLFHGLSANTKGKAFGIFLLIVVAAFVYKFTLFVSWCLEVKWFKKWNKGHKSTMGLAAKGLDFYNDEPIQVTHLPKLPVFVFDIFRPSTIELAHDLIRTVLTFFATMLIYMLMLAAMSLVLTYVFAVITGLALAEVFFNRCKICMLKRWQIQAEIEKAKTGENDCQCNPEEDVSSNEKTVLSRRLSNTNEAVDPACCCASRAMEQEKQMENEIMENAKLQEQSGNMDSNLMPAEKFR</sequence>
<dbReference type="RefSeq" id="XP_037145350.1">
    <property type="nucleotide sequence ID" value="XM_037289455.1"/>
</dbReference>
<keyword evidence="4 5" id="KW-0472">Membrane</keyword>
<feature type="transmembrane region" description="Helical" evidence="5">
    <location>
        <begin position="144"/>
        <end position="168"/>
    </location>
</feature>
<dbReference type="GO" id="GO:0005375">
    <property type="term" value="F:copper ion transmembrane transporter activity"/>
    <property type="evidence" value="ECO:0007669"/>
    <property type="project" value="UniProtKB-UniRule"/>
</dbReference>
<keyword evidence="2 5" id="KW-0812">Transmembrane</keyword>
<feature type="transmembrane region" description="Helical" evidence="5">
    <location>
        <begin position="250"/>
        <end position="268"/>
    </location>
</feature>
<accession>A0A7H9B5I8</accession>
<dbReference type="EMBL" id="CP058609">
    <property type="protein sequence ID" value="QLG73624.1"/>
    <property type="molecule type" value="Genomic_DNA"/>
</dbReference>
<dbReference type="InterPro" id="IPR007274">
    <property type="entry name" value="Cop_transporter"/>
</dbReference>
<feature type="compositionally biased region" description="Polar residues" evidence="6">
    <location>
        <begin position="349"/>
        <end position="358"/>
    </location>
</feature>
<comment type="subcellular location">
    <subcellularLocation>
        <location evidence="1 5">Membrane</location>
        <topology evidence="1 5">Multi-pass membrane protein</topology>
    </subcellularLocation>
</comment>
<evidence type="ECO:0000256" key="4">
    <source>
        <dbReference type="ARBA" id="ARBA00023136"/>
    </source>
</evidence>
<dbReference type="Proteomes" id="UP000509704">
    <property type="component" value="Chromosome 6"/>
</dbReference>
<evidence type="ECO:0000313" key="8">
    <source>
        <dbReference type="Proteomes" id="UP000509704"/>
    </source>
</evidence>
<evidence type="ECO:0000256" key="5">
    <source>
        <dbReference type="RuleBase" id="RU367022"/>
    </source>
</evidence>
<reference evidence="7 8" key="1">
    <citation type="submission" date="2020-07" db="EMBL/GenBank/DDBJ databases">
        <title>The yeast mating-type switching endonuclease HO is a domesticated member of an unorthodox homing genetic element family.</title>
        <authorList>
            <person name="Coughlan A.Y."/>
            <person name="Lombardi L."/>
            <person name="Braun-Galleani S."/>
            <person name="Martos A.R."/>
            <person name="Galeote V."/>
            <person name="Bigey F."/>
            <person name="Dequin S."/>
            <person name="Byrne K.P."/>
            <person name="Wolfe K.H."/>
        </authorList>
    </citation>
    <scope>NUCLEOTIDE SEQUENCE [LARGE SCALE GENOMIC DNA]</scope>
    <source>
        <strain evidence="7 8">NRRL Y-6702</strain>
    </source>
</reference>
<dbReference type="GeneID" id="59237383"/>
<name>A0A7H9B5I8_ZYGMR</name>
<dbReference type="Pfam" id="PF04145">
    <property type="entry name" value="Ctr"/>
    <property type="match status" value="1"/>
</dbReference>
<evidence type="ECO:0000313" key="7">
    <source>
        <dbReference type="EMBL" id="QLG73624.1"/>
    </source>
</evidence>
<proteinExistence type="inferred from homology"/>